<dbReference type="Pfam" id="PF11149">
    <property type="entry name" value="DUF2924"/>
    <property type="match status" value="1"/>
</dbReference>
<reference evidence="2" key="1">
    <citation type="journal article" date="2019" name="Int. J. Syst. Evol. Microbiol.">
        <title>The Global Catalogue of Microorganisms (GCM) 10K type strain sequencing project: providing services to taxonomists for standard genome sequencing and annotation.</title>
        <authorList>
            <consortium name="The Broad Institute Genomics Platform"/>
            <consortium name="The Broad Institute Genome Sequencing Center for Infectious Disease"/>
            <person name="Wu L."/>
            <person name="Ma J."/>
        </authorList>
    </citation>
    <scope>NUCLEOTIDE SEQUENCE [LARGE SCALE GENOMIC DNA]</scope>
    <source>
        <strain evidence="2">CGMCC 1.16225</strain>
    </source>
</reference>
<name>A0ABW4UN04_9HYPH</name>
<dbReference type="EMBL" id="JBHUGZ010000029">
    <property type="protein sequence ID" value="MFD1987439.1"/>
    <property type="molecule type" value="Genomic_DNA"/>
</dbReference>
<gene>
    <name evidence="1" type="ORF">ACFSOZ_34025</name>
</gene>
<dbReference type="Proteomes" id="UP001597405">
    <property type="component" value="Unassembled WGS sequence"/>
</dbReference>
<protein>
    <submittedName>
        <fullName evidence="1">DUF2924 domain-containing protein</fullName>
    </submittedName>
</protein>
<proteinExistence type="predicted"/>
<evidence type="ECO:0000313" key="1">
    <source>
        <dbReference type="EMBL" id="MFD1987439.1"/>
    </source>
</evidence>
<evidence type="ECO:0000313" key="2">
    <source>
        <dbReference type="Proteomes" id="UP001597405"/>
    </source>
</evidence>
<keyword evidence="2" id="KW-1185">Reference proteome</keyword>
<accession>A0ABW4UN04</accession>
<comment type="caution">
    <text evidence="1">The sequence shown here is derived from an EMBL/GenBank/DDBJ whole genome shotgun (WGS) entry which is preliminary data.</text>
</comment>
<organism evidence="1 2">
    <name type="scientific">Mesorhizobium newzealandense</name>
    <dbReference type="NCBI Taxonomy" id="1300302"/>
    <lineage>
        <taxon>Bacteria</taxon>
        <taxon>Pseudomonadati</taxon>
        <taxon>Pseudomonadota</taxon>
        <taxon>Alphaproteobacteria</taxon>
        <taxon>Hyphomicrobiales</taxon>
        <taxon>Phyllobacteriaceae</taxon>
        <taxon>Mesorhizobium</taxon>
    </lineage>
</organism>
<dbReference type="RefSeq" id="WP_379105456.1">
    <property type="nucleotide sequence ID" value="NZ_JBHUGZ010000029.1"/>
</dbReference>
<dbReference type="InterPro" id="IPR021322">
    <property type="entry name" value="DUF2924"/>
</dbReference>
<sequence length="164" mass="17873">MATNPKLQQEVVALGDLSRDQLAARWTRIYGCPPPSGVRREVLVRAAAWHLQAKRLGGLSTETKKRLAEAVRRCGINGAGTVRNPACEVSNSLGGAAENARAVAKPRRPQSKGTRLLRDWNGKTHIVDVMAEGFLFDGKLYRSLTAIAQEITGAHWSGPRFFGL</sequence>